<comment type="subcellular location">
    <subcellularLocation>
        <location evidence="1">Mitochondrion membrane</location>
    </subcellularLocation>
</comment>
<dbReference type="GeneTree" id="ENSGT00940000154276"/>
<protein>
    <recommendedName>
        <fullName evidence="6">HIG1 domain-containing protein</fullName>
    </recommendedName>
</protein>
<evidence type="ECO:0000259" key="6">
    <source>
        <dbReference type="PROSITE" id="PS51503"/>
    </source>
</evidence>
<sequence>TNNIGWWLPAETSGSKLARKAKEAPFVPFGIAGFAAIVAHGLYRLKSRGNTKMAVHLIHMRVGAQGFVVGAMTAGCAVFHCWRSKCKNAIVPVLKKLKGKAAEE</sequence>
<evidence type="ECO:0000256" key="1">
    <source>
        <dbReference type="ARBA" id="ARBA00004325"/>
    </source>
</evidence>
<reference evidence="7" key="2">
    <citation type="submission" date="2025-08" db="UniProtKB">
        <authorList>
            <consortium name="Ensembl"/>
        </authorList>
    </citation>
    <scope>IDENTIFICATION</scope>
</reference>
<evidence type="ECO:0000313" key="8">
    <source>
        <dbReference type="Proteomes" id="UP000002280"/>
    </source>
</evidence>
<dbReference type="STRING" id="13616.ENSMODP00000051654"/>
<evidence type="ECO:0000256" key="4">
    <source>
        <dbReference type="ARBA" id="ARBA00023136"/>
    </source>
</evidence>
<dbReference type="GO" id="GO:0043066">
    <property type="term" value="P:negative regulation of apoptotic process"/>
    <property type="evidence" value="ECO:0000318"/>
    <property type="project" value="GO_Central"/>
</dbReference>
<dbReference type="GO" id="GO:0097250">
    <property type="term" value="P:mitochondrial respirasome assembly"/>
    <property type="evidence" value="ECO:0000318"/>
    <property type="project" value="GO_Central"/>
</dbReference>
<dbReference type="Pfam" id="PF04588">
    <property type="entry name" value="HIG_1_N"/>
    <property type="match status" value="1"/>
</dbReference>
<dbReference type="InterPro" id="IPR050355">
    <property type="entry name" value="RCF1"/>
</dbReference>
<dbReference type="OMA" id="RNDWIPD"/>
<evidence type="ECO:0000256" key="2">
    <source>
        <dbReference type="ARBA" id="ARBA00022692"/>
    </source>
</evidence>
<evidence type="ECO:0000313" key="7">
    <source>
        <dbReference type="Ensembl" id="ENSMODP00000051654.1"/>
    </source>
</evidence>
<dbReference type="PANTHER" id="PTHR12297:SF5">
    <property type="entry name" value="HIG1 DOMAIN FAMILY MEMBER 1A, MITOCHONDRIAL"/>
    <property type="match status" value="1"/>
</dbReference>
<reference evidence="7" key="3">
    <citation type="submission" date="2025-09" db="UniProtKB">
        <authorList>
            <consortium name="Ensembl"/>
        </authorList>
    </citation>
    <scope>IDENTIFICATION</scope>
</reference>
<dbReference type="PANTHER" id="PTHR12297">
    <property type="entry name" value="HYPOXIA-INDUCBILE GENE 1 HIG1 -RELATED"/>
    <property type="match status" value="1"/>
</dbReference>
<evidence type="ECO:0000256" key="3">
    <source>
        <dbReference type="ARBA" id="ARBA00022989"/>
    </source>
</evidence>
<feature type="domain" description="HIG1" evidence="6">
    <location>
        <begin position="1"/>
        <end position="90"/>
    </location>
</feature>
<reference evidence="7 8" key="1">
    <citation type="journal article" date="2007" name="Nature">
        <title>Genome of the marsupial Monodelphis domestica reveals innovation in non-coding sequences.</title>
        <authorList>
            <person name="Mikkelsen T.S."/>
            <person name="Wakefield M.J."/>
            <person name="Aken B."/>
            <person name="Amemiya C.T."/>
            <person name="Chang J.L."/>
            <person name="Duke S."/>
            <person name="Garber M."/>
            <person name="Gentles A.J."/>
            <person name="Goodstadt L."/>
            <person name="Heger A."/>
            <person name="Jurka J."/>
            <person name="Kamal M."/>
            <person name="Mauceli E."/>
            <person name="Searle S.M."/>
            <person name="Sharpe T."/>
            <person name="Baker M.L."/>
            <person name="Batzer M.A."/>
            <person name="Benos P.V."/>
            <person name="Belov K."/>
            <person name="Clamp M."/>
            <person name="Cook A."/>
            <person name="Cuff J."/>
            <person name="Das R."/>
            <person name="Davidow L."/>
            <person name="Deakin J.E."/>
            <person name="Fazzari M.J."/>
            <person name="Glass J.L."/>
            <person name="Grabherr M."/>
            <person name="Greally J.M."/>
            <person name="Gu W."/>
            <person name="Hore T.A."/>
            <person name="Huttley G.A."/>
            <person name="Kleber M."/>
            <person name="Jirtle R.L."/>
            <person name="Koina E."/>
            <person name="Lee J.T."/>
            <person name="Mahony S."/>
            <person name="Marra M.A."/>
            <person name="Miller R.D."/>
            <person name="Nicholls R.D."/>
            <person name="Oda M."/>
            <person name="Papenfuss A.T."/>
            <person name="Parra Z.E."/>
            <person name="Pollock D.D."/>
            <person name="Ray D.A."/>
            <person name="Schein J.E."/>
            <person name="Speed T.P."/>
            <person name="Thompson K."/>
            <person name="VandeBerg J.L."/>
            <person name="Wade C.M."/>
            <person name="Walker J.A."/>
            <person name="Waters P.D."/>
            <person name="Webber C."/>
            <person name="Weidman J.R."/>
            <person name="Xie X."/>
            <person name="Zody M.C."/>
            <person name="Baldwin J."/>
            <person name="Abdouelleil A."/>
            <person name="Abdulkadir J."/>
            <person name="Abebe A."/>
            <person name="Abera B."/>
            <person name="Abreu J."/>
            <person name="Acer S.C."/>
            <person name="Aftuck L."/>
            <person name="Alexander A."/>
            <person name="An P."/>
            <person name="Anderson E."/>
            <person name="Anderson S."/>
            <person name="Arachi H."/>
            <person name="Azer M."/>
            <person name="Bachantsang P."/>
            <person name="Barry A."/>
            <person name="Bayul T."/>
            <person name="Berlin A."/>
            <person name="Bessette D."/>
            <person name="Bloom T."/>
            <person name="Bloom T."/>
            <person name="Boguslavskiy L."/>
            <person name="Bonnet C."/>
            <person name="Boukhgalter B."/>
            <person name="Bourzgui I."/>
            <person name="Brown A."/>
            <person name="Cahill P."/>
            <person name="Channer S."/>
            <person name="Cheshatsang Y."/>
            <person name="Chuda L."/>
            <person name="Citroen M."/>
            <person name="Collymore A."/>
            <person name="Cooke P."/>
            <person name="Costello M."/>
            <person name="D'Aco K."/>
            <person name="Daza R."/>
            <person name="De Haan G."/>
            <person name="DeGray S."/>
            <person name="DeMaso C."/>
            <person name="Dhargay N."/>
            <person name="Dooley K."/>
            <person name="Dooley E."/>
            <person name="Doricent M."/>
            <person name="Dorje P."/>
            <person name="Dorjee K."/>
            <person name="Dupes A."/>
            <person name="Elong R."/>
            <person name="Falk J."/>
            <person name="Farina A."/>
            <person name="Faro S."/>
            <person name="Ferguson D."/>
            <person name="Fisher S."/>
            <person name="Foley C.D."/>
            <person name="Franke A."/>
            <person name="Friedrich D."/>
            <person name="Gadbois L."/>
            <person name="Gearin G."/>
            <person name="Gearin C.R."/>
            <person name="Giannoukos G."/>
            <person name="Goode T."/>
            <person name="Graham J."/>
            <person name="Grandbois E."/>
            <person name="Grewal S."/>
            <person name="Gyaltsen K."/>
            <person name="Hafez N."/>
            <person name="Hagos B."/>
            <person name="Hall J."/>
            <person name="Henson C."/>
            <person name="Hollinger A."/>
            <person name="Honan T."/>
            <person name="Huard M.D."/>
            <person name="Hughes L."/>
            <person name="Hurhula B."/>
            <person name="Husby M.E."/>
            <person name="Kamat A."/>
            <person name="Kanga B."/>
            <person name="Kashin S."/>
            <person name="Khazanovich D."/>
            <person name="Kisner P."/>
            <person name="Lance K."/>
            <person name="Lara M."/>
            <person name="Lee W."/>
            <person name="Lennon N."/>
            <person name="Letendre F."/>
            <person name="LeVine R."/>
            <person name="Lipovsky A."/>
            <person name="Liu X."/>
            <person name="Liu J."/>
            <person name="Liu S."/>
            <person name="Lokyitsang T."/>
            <person name="Lokyitsang Y."/>
            <person name="Lubonja R."/>
            <person name="Lui A."/>
            <person name="MacDonald P."/>
            <person name="Magnisalis V."/>
            <person name="Maru K."/>
            <person name="Matthews C."/>
            <person name="McCusker W."/>
            <person name="McDonough S."/>
            <person name="Mehta T."/>
            <person name="Meldrim J."/>
            <person name="Meneus L."/>
            <person name="Mihai O."/>
            <person name="Mihalev A."/>
            <person name="Mihova T."/>
            <person name="Mittelman R."/>
            <person name="Mlenga V."/>
            <person name="Montmayeur A."/>
            <person name="Mulrain L."/>
            <person name="Navidi A."/>
            <person name="Naylor J."/>
            <person name="Negash T."/>
            <person name="Nguyen T."/>
            <person name="Nguyen N."/>
            <person name="Nicol R."/>
            <person name="Norbu C."/>
            <person name="Norbu N."/>
            <person name="Novod N."/>
            <person name="O'Neill B."/>
            <person name="Osman S."/>
            <person name="Markiewicz E."/>
            <person name="Oyono O.L."/>
            <person name="Patti C."/>
            <person name="Phunkhang P."/>
            <person name="Pierre F."/>
            <person name="Priest M."/>
            <person name="Raghuraman S."/>
            <person name="Rege F."/>
            <person name="Reyes R."/>
            <person name="Rise C."/>
            <person name="Rogov P."/>
            <person name="Ross K."/>
            <person name="Ryan E."/>
            <person name="Settipalli S."/>
            <person name="Shea T."/>
            <person name="Sherpa N."/>
            <person name="Shi L."/>
            <person name="Shih D."/>
            <person name="Sparrow T."/>
            <person name="Spaulding J."/>
            <person name="Stalker J."/>
            <person name="Stange-Thomann N."/>
            <person name="Stavropoulos S."/>
            <person name="Stone C."/>
            <person name="Strader C."/>
            <person name="Tesfaye S."/>
            <person name="Thomson T."/>
            <person name="Thoulutsang Y."/>
            <person name="Thoulutsang D."/>
            <person name="Topham K."/>
            <person name="Topping I."/>
            <person name="Tsamla T."/>
            <person name="Vassiliev H."/>
            <person name="Vo A."/>
            <person name="Wangchuk T."/>
            <person name="Wangdi T."/>
            <person name="Weiand M."/>
            <person name="Wilkinson J."/>
            <person name="Wilson A."/>
            <person name="Yadav S."/>
            <person name="Young G."/>
            <person name="Yu Q."/>
            <person name="Zembek L."/>
            <person name="Zhong D."/>
            <person name="Zimmer A."/>
            <person name="Zwirko Z."/>
            <person name="Jaffe D.B."/>
            <person name="Alvarez P."/>
            <person name="Brockman W."/>
            <person name="Butler J."/>
            <person name="Chin C."/>
            <person name="Gnerre S."/>
            <person name="MacCallum I."/>
            <person name="Graves J.A."/>
            <person name="Ponting C.P."/>
            <person name="Breen M."/>
            <person name="Samollow P.B."/>
            <person name="Lander E.S."/>
            <person name="Lindblad-Toh K."/>
        </authorList>
    </citation>
    <scope>NUCLEOTIDE SEQUENCE [LARGE SCALE GENOMIC DNA]</scope>
</reference>
<keyword evidence="8" id="KW-1185">Reference proteome</keyword>
<organism evidence="7 8">
    <name type="scientific">Monodelphis domestica</name>
    <name type="common">Gray short-tailed opossum</name>
    <dbReference type="NCBI Taxonomy" id="13616"/>
    <lineage>
        <taxon>Eukaryota</taxon>
        <taxon>Metazoa</taxon>
        <taxon>Chordata</taxon>
        <taxon>Craniata</taxon>
        <taxon>Vertebrata</taxon>
        <taxon>Euteleostomi</taxon>
        <taxon>Mammalia</taxon>
        <taxon>Metatheria</taxon>
        <taxon>Didelphimorphia</taxon>
        <taxon>Didelphidae</taxon>
        <taxon>Monodelphis</taxon>
    </lineage>
</organism>
<feature type="transmembrane region" description="Helical" evidence="5">
    <location>
        <begin position="26"/>
        <end position="43"/>
    </location>
</feature>
<name>A0A5F8GWC3_MONDO</name>
<dbReference type="Proteomes" id="UP000002280">
    <property type="component" value="Chromosome X"/>
</dbReference>
<dbReference type="Bgee" id="ENSMODG00000037806">
    <property type="expression patterns" value="Expressed in heart and 19 other cell types or tissues"/>
</dbReference>
<evidence type="ECO:0000256" key="5">
    <source>
        <dbReference type="SAM" id="Phobius"/>
    </source>
</evidence>
<dbReference type="GO" id="GO:0005739">
    <property type="term" value="C:mitochondrion"/>
    <property type="evidence" value="ECO:0000318"/>
    <property type="project" value="GO_Central"/>
</dbReference>
<dbReference type="InParanoid" id="A0A5F8GWC3"/>
<accession>A0A5F8GWC3</accession>
<keyword evidence="3 5" id="KW-1133">Transmembrane helix</keyword>
<dbReference type="PROSITE" id="PS51503">
    <property type="entry name" value="HIG1"/>
    <property type="match status" value="1"/>
</dbReference>
<keyword evidence="4 5" id="KW-0472">Membrane</keyword>
<dbReference type="Ensembl" id="ENSMODT00000068317.1">
    <property type="protein sequence ID" value="ENSMODP00000051654.1"/>
    <property type="gene ID" value="ENSMODG00000037806.1"/>
</dbReference>
<dbReference type="InterPro" id="IPR007667">
    <property type="entry name" value="Hypoxia_induced_domain"/>
</dbReference>
<dbReference type="GO" id="GO:0031966">
    <property type="term" value="C:mitochondrial membrane"/>
    <property type="evidence" value="ECO:0007669"/>
    <property type="project" value="UniProtKB-SubCell"/>
</dbReference>
<proteinExistence type="predicted"/>
<dbReference type="AlphaFoldDB" id="A0A5F8GWC3"/>
<keyword evidence="2 5" id="KW-0812">Transmembrane</keyword>
<dbReference type="Gene3D" id="6.10.140.1320">
    <property type="match status" value="1"/>
</dbReference>